<protein>
    <submittedName>
        <fullName evidence="2">Uncharacterized protein</fullName>
    </submittedName>
</protein>
<dbReference type="OrthoDB" id="7806105at2"/>
<reference evidence="2 3" key="1">
    <citation type="submission" date="2018-02" db="EMBL/GenBank/DDBJ databases">
        <title>Genomic Encyclopedia of Archaeal and Bacterial Type Strains, Phase II (KMG-II): from individual species to whole genera.</title>
        <authorList>
            <person name="Goeker M."/>
        </authorList>
    </citation>
    <scope>NUCLEOTIDE SEQUENCE [LARGE SCALE GENOMIC DNA]</scope>
    <source>
        <strain evidence="2 3">DSM 18921</strain>
    </source>
</reference>
<evidence type="ECO:0000313" key="2">
    <source>
        <dbReference type="EMBL" id="PQV55941.1"/>
    </source>
</evidence>
<dbReference type="RefSeq" id="WP_105515409.1">
    <property type="nucleotide sequence ID" value="NZ_PVEP01000006.1"/>
</dbReference>
<comment type="caution">
    <text evidence="2">The sequence shown here is derived from an EMBL/GenBank/DDBJ whole genome shotgun (WGS) entry which is preliminary data.</text>
</comment>
<dbReference type="Proteomes" id="UP000238338">
    <property type="component" value="Unassembled WGS sequence"/>
</dbReference>
<evidence type="ECO:0000256" key="1">
    <source>
        <dbReference type="SAM" id="MobiDB-lite"/>
    </source>
</evidence>
<sequence length="752" mass="80891">MSDTPTPEQLWAEHDRVPNWYAEIFPAGKHDGFYERLGEHALSFVERSTQQLVVSFDNLSDAGYPYHDVTPWGEKMIRENGWSHLGVYSRGPSWYRDARIIARLEKLAADGFFARFDRVALIGTSMGAYAALAFADLAPGATVVALSPQSTLDTGIVPWETRFVKGQARDWTLPRADAATTLGGVGKAYVLYDPFFGPDVAHIARLPQDRLVHLRAPGLGHKSAVVLRRMEKLRKVMEAAIAGTLTPVGFAAMIRNRKDVLLYRRNIEAYLAERDRDSLIPRFTAAFRQRRLQAAAEAAASEGWGEDGDDKEGEPEARAPSAPPPAPARTAATSHSATAPEPSPGHTPARAPRTRGNVWMLEETPTGVLRFMSDLDGGRVEGFEDRGGKVLPQSADLALATVHFGGGGGNIPRPLPERFPYHVIDPALDGNAPDGAARAQGAIAQSYHRAAGLALPTIIAVAGDRPGLTAAEAEGKAAPYRNLLEGIENARHALRPWDKALFVDRVTLALLAAEALRGADGPDEGAADAHYADVAQRLRRDITAITGQASFPPLIVAQSAGSRKDGRAGVILAEGRLSVDHPRLGFIVATPKYPFAMSPDLPASHTPEALLAIDELCHLALAQIRAGRRWQCPLMRFAGLSARTVTAEFSALGDLVLGDGPHGFAIEGAVNDPRITAVHAEGRKVRLVLNKAPEGEGLHLAYAFGMQADGSARHAANQGALRDDWGQASLVQPGLTLRRHALSARVKIVRTA</sequence>
<dbReference type="InterPro" id="IPR029058">
    <property type="entry name" value="AB_hydrolase_fold"/>
</dbReference>
<evidence type="ECO:0000313" key="3">
    <source>
        <dbReference type="Proteomes" id="UP000238338"/>
    </source>
</evidence>
<keyword evidence="3" id="KW-1185">Reference proteome</keyword>
<feature type="compositionally biased region" description="Low complexity" evidence="1">
    <location>
        <begin position="328"/>
        <end position="340"/>
    </location>
</feature>
<organism evidence="2 3">
    <name type="scientific">Albidovulum denitrificans</name>
    <dbReference type="NCBI Taxonomy" id="404881"/>
    <lineage>
        <taxon>Bacteria</taxon>
        <taxon>Pseudomonadati</taxon>
        <taxon>Pseudomonadota</taxon>
        <taxon>Alphaproteobacteria</taxon>
        <taxon>Rhodobacterales</taxon>
        <taxon>Paracoccaceae</taxon>
        <taxon>Albidovulum</taxon>
    </lineage>
</organism>
<gene>
    <name evidence="2" type="ORF">LX70_02826</name>
</gene>
<name>A0A2S8S554_9RHOB</name>
<proteinExistence type="predicted"/>
<dbReference type="Gene3D" id="3.40.50.1820">
    <property type="entry name" value="alpha/beta hydrolase"/>
    <property type="match status" value="1"/>
</dbReference>
<feature type="compositionally biased region" description="Acidic residues" evidence="1">
    <location>
        <begin position="304"/>
        <end position="313"/>
    </location>
</feature>
<accession>A0A2S8S554</accession>
<feature type="region of interest" description="Disordered" evidence="1">
    <location>
        <begin position="298"/>
        <end position="358"/>
    </location>
</feature>
<dbReference type="AlphaFoldDB" id="A0A2S8S554"/>
<dbReference type="SUPFAM" id="SSF53474">
    <property type="entry name" value="alpha/beta-Hydrolases"/>
    <property type="match status" value="1"/>
</dbReference>
<dbReference type="EMBL" id="PVEP01000006">
    <property type="protein sequence ID" value="PQV55941.1"/>
    <property type="molecule type" value="Genomic_DNA"/>
</dbReference>